<name>A0AAP0PE14_9MAGN</name>
<reference evidence="12 13" key="1">
    <citation type="submission" date="2024-01" db="EMBL/GenBank/DDBJ databases">
        <title>Genome assemblies of Stephania.</title>
        <authorList>
            <person name="Yang L."/>
        </authorList>
    </citation>
    <scope>NUCLEOTIDE SEQUENCE [LARGE SCALE GENOMIC DNA]</scope>
    <source>
        <strain evidence="12">YNDBR</strain>
        <tissue evidence="12">Leaf</tissue>
    </source>
</reference>
<evidence type="ECO:0000313" key="13">
    <source>
        <dbReference type="Proteomes" id="UP001420932"/>
    </source>
</evidence>
<keyword evidence="10 11" id="KW-0472">Membrane</keyword>
<keyword evidence="7 11" id="KW-0812">Transmembrane</keyword>
<feature type="transmembrane region" description="Helical" evidence="11">
    <location>
        <begin position="372"/>
        <end position="393"/>
    </location>
</feature>
<accession>A0AAP0PE14</accession>
<evidence type="ECO:0000256" key="8">
    <source>
        <dbReference type="ARBA" id="ARBA00022946"/>
    </source>
</evidence>
<keyword evidence="5" id="KW-0150">Chloroplast</keyword>
<feature type="transmembrane region" description="Helical" evidence="11">
    <location>
        <begin position="313"/>
        <end position="334"/>
    </location>
</feature>
<evidence type="ECO:0000256" key="6">
    <source>
        <dbReference type="ARBA" id="ARBA00022640"/>
    </source>
</evidence>
<dbReference type="InterPro" id="IPR038770">
    <property type="entry name" value="Na+/solute_symporter_sf"/>
</dbReference>
<keyword evidence="9 11" id="KW-1133">Transmembrane helix</keyword>
<evidence type="ECO:0000256" key="3">
    <source>
        <dbReference type="ARBA" id="ARBA00006528"/>
    </source>
</evidence>
<evidence type="ECO:0000256" key="7">
    <source>
        <dbReference type="ARBA" id="ARBA00022692"/>
    </source>
</evidence>
<gene>
    <name evidence="12" type="ORF">Syun_010978</name>
</gene>
<dbReference type="GO" id="GO:0016020">
    <property type="term" value="C:membrane"/>
    <property type="evidence" value="ECO:0007669"/>
    <property type="project" value="UniProtKB-SubCell"/>
</dbReference>
<dbReference type="EMBL" id="JBBNAF010000005">
    <property type="protein sequence ID" value="KAK9141578.1"/>
    <property type="molecule type" value="Genomic_DNA"/>
</dbReference>
<dbReference type="Pfam" id="PF01758">
    <property type="entry name" value="SBF"/>
    <property type="match status" value="1"/>
</dbReference>
<feature type="transmembrane region" description="Helical" evidence="11">
    <location>
        <begin position="281"/>
        <end position="301"/>
    </location>
</feature>
<dbReference type="PANTHER" id="PTHR10361">
    <property type="entry name" value="SODIUM-BILE ACID COTRANSPORTER"/>
    <property type="match status" value="1"/>
</dbReference>
<dbReference type="AlphaFoldDB" id="A0AAP0PE14"/>
<dbReference type="FunFam" id="1.20.1530.20:FF:000018">
    <property type="entry name" value="Probable sodium/metabolite cotransporter BASS1, chloroplastic"/>
    <property type="match status" value="1"/>
</dbReference>
<feature type="transmembrane region" description="Helical" evidence="11">
    <location>
        <begin position="159"/>
        <end position="178"/>
    </location>
</feature>
<comment type="similarity">
    <text evidence="3">Belongs to the bile acid:sodium symporter (BASS) (TC 2.A.28) family.</text>
</comment>
<protein>
    <submittedName>
        <fullName evidence="12">Uncharacterized protein</fullName>
    </submittedName>
</protein>
<comment type="caution">
    <text evidence="12">The sequence shown here is derived from an EMBL/GenBank/DDBJ whole genome shotgun (WGS) entry which is preliminary data.</text>
</comment>
<sequence>MASVSRLVSKDCSLAGIQPDLRFRGNLGAGGRLCTSNVWRNGGKITTLNLTASPASSMLFHTLPLRHRNILCKAKANLSGNVPNSSQGGLSQYESMIETLTTLFPVWVILGTIIGIYKPAAVTWLETDLFTAGLGFLMLSMGLTLTFEDFRRCLRNPWTVGVGFLAQYLIKPMLGFFIAMSMKLSAPLATGLILVSCCPGGQASNVATYISKGNVALSVLMTTCSTVGAIVMTPMLTKILAGQLVPVDAAGLAVSTFQVVLVPTVVGVLANEFFPKFTAKIFSFTPLIGVILTTLLCASPIGQVSEVLKTQGLQLILPVALLHVAAFALGYWFSKIWFGESTSRTISIECGMQSSALGFLLAQKHFTNPLVAVPSAVSVVCMALGGSALAVFWRNIPIPRDKDDFKDAKNC</sequence>
<evidence type="ECO:0000256" key="1">
    <source>
        <dbReference type="ARBA" id="ARBA00004119"/>
    </source>
</evidence>
<comment type="subcellular location">
    <subcellularLocation>
        <location evidence="2">Membrane</location>
        <topology evidence="2">Multi-pass membrane protein</topology>
    </subcellularLocation>
    <subcellularLocation>
        <location evidence="1">Plastid</location>
        <location evidence="1">Chloroplast envelope</location>
    </subcellularLocation>
</comment>
<feature type="transmembrane region" description="Helical" evidence="11">
    <location>
        <begin position="129"/>
        <end position="147"/>
    </location>
</feature>
<organism evidence="12 13">
    <name type="scientific">Stephania yunnanensis</name>
    <dbReference type="NCBI Taxonomy" id="152371"/>
    <lineage>
        <taxon>Eukaryota</taxon>
        <taxon>Viridiplantae</taxon>
        <taxon>Streptophyta</taxon>
        <taxon>Embryophyta</taxon>
        <taxon>Tracheophyta</taxon>
        <taxon>Spermatophyta</taxon>
        <taxon>Magnoliopsida</taxon>
        <taxon>Ranunculales</taxon>
        <taxon>Menispermaceae</taxon>
        <taxon>Menispermoideae</taxon>
        <taxon>Cissampelideae</taxon>
        <taxon>Stephania</taxon>
    </lineage>
</organism>
<dbReference type="Proteomes" id="UP001420932">
    <property type="component" value="Unassembled WGS sequence"/>
</dbReference>
<evidence type="ECO:0000256" key="10">
    <source>
        <dbReference type="ARBA" id="ARBA00023136"/>
    </source>
</evidence>
<dbReference type="InterPro" id="IPR004710">
    <property type="entry name" value="Bilac:Na_transpt"/>
</dbReference>
<evidence type="ECO:0000256" key="4">
    <source>
        <dbReference type="ARBA" id="ARBA00022448"/>
    </source>
</evidence>
<keyword evidence="8" id="KW-0809">Transit peptide</keyword>
<evidence type="ECO:0000256" key="5">
    <source>
        <dbReference type="ARBA" id="ARBA00022528"/>
    </source>
</evidence>
<dbReference type="PANTHER" id="PTHR10361:SF62">
    <property type="entry name" value="SODIUM_PYRUVATE COTRANSPORTER BASS2, CHLOROPLASTIC"/>
    <property type="match status" value="1"/>
</dbReference>
<evidence type="ECO:0000256" key="9">
    <source>
        <dbReference type="ARBA" id="ARBA00022989"/>
    </source>
</evidence>
<dbReference type="InterPro" id="IPR002657">
    <property type="entry name" value="BilAc:Na_symport/Acr3"/>
</dbReference>
<dbReference type="GO" id="GO:0009941">
    <property type="term" value="C:chloroplast envelope"/>
    <property type="evidence" value="ECO:0007669"/>
    <property type="project" value="UniProtKB-SubCell"/>
</dbReference>
<keyword evidence="13" id="KW-1185">Reference proteome</keyword>
<keyword evidence="6" id="KW-0934">Plastid</keyword>
<dbReference type="Gene3D" id="1.20.1530.20">
    <property type="match status" value="1"/>
</dbReference>
<feature type="transmembrane region" description="Helical" evidence="11">
    <location>
        <begin position="184"/>
        <end position="203"/>
    </location>
</feature>
<evidence type="ECO:0000256" key="11">
    <source>
        <dbReference type="SAM" id="Phobius"/>
    </source>
</evidence>
<keyword evidence="4" id="KW-0813">Transport</keyword>
<feature type="transmembrane region" description="Helical" evidence="11">
    <location>
        <begin position="215"/>
        <end position="237"/>
    </location>
</feature>
<proteinExistence type="inferred from homology"/>
<evidence type="ECO:0000256" key="2">
    <source>
        <dbReference type="ARBA" id="ARBA00004141"/>
    </source>
</evidence>
<feature type="transmembrane region" description="Helical" evidence="11">
    <location>
        <begin position="100"/>
        <end position="117"/>
    </location>
</feature>
<evidence type="ECO:0000313" key="12">
    <source>
        <dbReference type="EMBL" id="KAK9141578.1"/>
    </source>
</evidence>
<feature type="transmembrane region" description="Helical" evidence="11">
    <location>
        <begin position="249"/>
        <end position="269"/>
    </location>
</feature>